<evidence type="ECO:0000313" key="2">
    <source>
        <dbReference type="Proteomes" id="UP000193334"/>
    </source>
</evidence>
<dbReference type="Proteomes" id="UP000193334">
    <property type="component" value="Chromosome"/>
</dbReference>
<reference evidence="2" key="1">
    <citation type="submission" date="2017-04" db="EMBL/GenBank/DDBJ databases">
        <title>Comparative genomics and description of representatives of a novel lineage of planctomycetes thriving in anoxic sediments.</title>
        <authorList>
            <person name="Spring S."/>
            <person name="Bunk B."/>
            <person name="Sproer C."/>
        </authorList>
    </citation>
    <scope>NUCLEOTIDE SEQUENCE [LARGE SCALE GENOMIC DNA]</scope>
    <source>
        <strain evidence="2">ST-PulAB-D4</strain>
    </source>
</reference>
<dbReference type="KEGG" id="pbp:STSP1_01381"/>
<name>A0A1W6LMG9_9BACT</name>
<dbReference type="STRING" id="1941349.STSP1_01381"/>
<proteinExistence type="predicted"/>
<dbReference type="EMBL" id="CP021023">
    <property type="protein sequence ID" value="ARN56988.1"/>
    <property type="molecule type" value="Genomic_DNA"/>
</dbReference>
<gene>
    <name evidence="1" type="ORF">STSP1_01381</name>
</gene>
<accession>A0A1W6LMG9</accession>
<dbReference type="PROSITE" id="PS51257">
    <property type="entry name" value="PROKAR_LIPOPROTEIN"/>
    <property type="match status" value="1"/>
</dbReference>
<organism evidence="1 2">
    <name type="scientific">Sedimentisphaera salicampi</name>
    <dbReference type="NCBI Taxonomy" id="1941349"/>
    <lineage>
        <taxon>Bacteria</taxon>
        <taxon>Pseudomonadati</taxon>
        <taxon>Planctomycetota</taxon>
        <taxon>Phycisphaerae</taxon>
        <taxon>Sedimentisphaerales</taxon>
        <taxon>Sedimentisphaeraceae</taxon>
        <taxon>Sedimentisphaera</taxon>
    </lineage>
</organism>
<evidence type="ECO:0000313" key="1">
    <source>
        <dbReference type="EMBL" id="ARN56988.1"/>
    </source>
</evidence>
<dbReference type="AlphaFoldDB" id="A0A1W6LMG9"/>
<keyword evidence="2" id="KW-1185">Reference proteome</keyword>
<sequence length="180" mass="20513">MNIKFFVMAASALFIMQGCSRFLSYNILVTKSEKYSQSEFLGINDKVLDLVKGICLDNGFRKVRENSDIPAGADAESRTGYKMHNHFFTRTELGWISVASYKKPISVYIEITSWGVESYDEKIYIKIYEALAPLGLENNINIRKWKGYITDKQLKQACSSLIDDSKKLPKNWSIENAGNN</sequence>
<dbReference type="RefSeq" id="WP_085755662.1">
    <property type="nucleotide sequence ID" value="NZ_CP021023.1"/>
</dbReference>
<protein>
    <submittedName>
        <fullName evidence="1">Uncharacterized protein</fullName>
    </submittedName>
</protein>